<dbReference type="Gene3D" id="1.10.287.470">
    <property type="entry name" value="Helix hairpin bin"/>
    <property type="match status" value="1"/>
</dbReference>
<keyword evidence="4" id="KW-1185">Reference proteome</keyword>
<sequence>MRILAVMAVVGLIVVSLFVVWRWTPQGPSVSAADILLGTVKAGNFVVRVRAPGELRPRKEQWVTSRVAGTILDANVYPGSVVTPDSVLLTLRNPNLKIAVLKADANLASTKARAATEASHLKGELLALEGRLGSEMAKGQALMMKVRAEKHLYMEHVISRLQFETDQLEARNTKDQARLLEQRIVAFKSDLVAERQSESSAVAAARATLLQAKLDEASLVVRAGISGVVQAFHVDPGQAIAAGTAVARIANPRNLETLLDVGPESARELADGQGVEILIEGNGRSIVRGRITRISPNVVGGVVPVTVRITTPLPPGARPNLAVSGVVTVATIAHAVYVERPVGAQPQTRASVFVVSPGGKRAIRTPVQFGVASTEFIQIVSGLTPGQRVVVSETRHWRTPMRIR</sequence>
<name>A0A368HJA2_9GAMM</name>
<reference evidence="3 4" key="1">
    <citation type="submission" date="2018-02" db="EMBL/GenBank/DDBJ databases">
        <title>Insights into the biology of acidophilic members of the Acidiferrobacteraceae family derived from comparative genomic analyses.</title>
        <authorList>
            <person name="Issotta F."/>
            <person name="Thyssen C."/>
            <person name="Mena C."/>
            <person name="Moya A."/>
            <person name="Bellenberg S."/>
            <person name="Sproer C."/>
            <person name="Covarrubias P.C."/>
            <person name="Sand W."/>
            <person name="Quatrini R."/>
            <person name="Vera M."/>
        </authorList>
    </citation>
    <scope>NUCLEOTIDE SEQUENCE [LARGE SCALE GENOMIC DNA]</scope>
    <source>
        <strain evidence="4">m-1</strain>
    </source>
</reference>
<dbReference type="Gene3D" id="2.40.420.20">
    <property type="match status" value="1"/>
</dbReference>
<gene>
    <name evidence="3" type="ORF">C4900_06960</name>
</gene>
<dbReference type="InterPro" id="IPR050465">
    <property type="entry name" value="UPF0194_transport"/>
</dbReference>
<evidence type="ECO:0000313" key="4">
    <source>
        <dbReference type="Proteomes" id="UP000253250"/>
    </source>
</evidence>
<evidence type="ECO:0000313" key="3">
    <source>
        <dbReference type="EMBL" id="RCN59423.1"/>
    </source>
</evidence>
<evidence type="ECO:0008006" key="5">
    <source>
        <dbReference type="Google" id="ProtNLM"/>
    </source>
</evidence>
<dbReference type="PANTHER" id="PTHR32347:SF23">
    <property type="entry name" value="BLL5650 PROTEIN"/>
    <property type="match status" value="1"/>
</dbReference>
<evidence type="ECO:0000256" key="2">
    <source>
        <dbReference type="ARBA" id="ARBA00023054"/>
    </source>
</evidence>
<keyword evidence="2" id="KW-0175">Coiled coil</keyword>
<dbReference type="AlphaFoldDB" id="A0A368HJA2"/>
<comment type="caution">
    <text evidence="3">The sequence shown here is derived from an EMBL/GenBank/DDBJ whole genome shotgun (WGS) entry which is preliminary data.</text>
</comment>
<dbReference type="Gene3D" id="2.40.30.170">
    <property type="match status" value="1"/>
</dbReference>
<dbReference type="GO" id="GO:0030313">
    <property type="term" value="C:cell envelope"/>
    <property type="evidence" value="ECO:0007669"/>
    <property type="project" value="UniProtKB-SubCell"/>
</dbReference>
<dbReference type="SUPFAM" id="SSF111369">
    <property type="entry name" value="HlyD-like secretion proteins"/>
    <property type="match status" value="1"/>
</dbReference>
<evidence type="ECO:0000256" key="1">
    <source>
        <dbReference type="ARBA" id="ARBA00004196"/>
    </source>
</evidence>
<dbReference type="Proteomes" id="UP000253250">
    <property type="component" value="Unassembled WGS sequence"/>
</dbReference>
<organism evidence="3 4">
    <name type="scientific">Acidiferrobacter thiooxydans</name>
    <dbReference type="NCBI Taxonomy" id="163359"/>
    <lineage>
        <taxon>Bacteria</taxon>
        <taxon>Pseudomonadati</taxon>
        <taxon>Pseudomonadota</taxon>
        <taxon>Gammaproteobacteria</taxon>
        <taxon>Acidiferrobacterales</taxon>
        <taxon>Acidiferrobacteraceae</taxon>
        <taxon>Acidiferrobacter</taxon>
    </lineage>
</organism>
<protein>
    <recommendedName>
        <fullName evidence="5">RND efflux pump membrane fusion protein barrel-sandwich domain-containing protein</fullName>
    </recommendedName>
</protein>
<dbReference type="EMBL" id="PSYR01000001">
    <property type="protein sequence ID" value="RCN59423.1"/>
    <property type="molecule type" value="Genomic_DNA"/>
</dbReference>
<dbReference type="PANTHER" id="PTHR32347">
    <property type="entry name" value="EFFLUX SYSTEM COMPONENT YKNX-RELATED"/>
    <property type="match status" value="1"/>
</dbReference>
<comment type="subcellular location">
    <subcellularLocation>
        <location evidence="1">Cell envelope</location>
    </subcellularLocation>
</comment>
<accession>A0A368HJA2</accession>
<dbReference type="Gene3D" id="2.40.50.100">
    <property type="match status" value="1"/>
</dbReference>
<proteinExistence type="predicted"/>